<dbReference type="EMBL" id="CVRI01000006">
    <property type="protein sequence ID" value="CRK87897.1"/>
    <property type="molecule type" value="Genomic_DNA"/>
</dbReference>
<reference evidence="1 2" key="1">
    <citation type="submission" date="2015-04" db="EMBL/GenBank/DDBJ databases">
        <authorList>
            <person name="Syromyatnikov M.Y."/>
            <person name="Popov V.N."/>
        </authorList>
    </citation>
    <scope>NUCLEOTIDE SEQUENCE [LARGE SCALE GENOMIC DNA]</scope>
</reference>
<protein>
    <submittedName>
        <fullName evidence="1">CLUMA_CG001684, isoform A</fullName>
    </submittedName>
</protein>
<dbReference type="Proteomes" id="UP000183832">
    <property type="component" value="Unassembled WGS sequence"/>
</dbReference>
<evidence type="ECO:0000313" key="2">
    <source>
        <dbReference type="Proteomes" id="UP000183832"/>
    </source>
</evidence>
<gene>
    <name evidence="1" type="ORF">CLUMA_CG001684</name>
</gene>
<name>A0A1J1HNU2_9DIPT</name>
<sequence>MENDFFSNATHGTTNAAKLFLQGLSARYGEVIEIISHFINLMIFSNKFHKRLDNKILPIL</sequence>
<dbReference type="AlphaFoldDB" id="A0A1J1HNU2"/>
<evidence type="ECO:0000313" key="1">
    <source>
        <dbReference type="EMBL" id="CRK87897.1"/>
    </source>
</evidence>
<keyword evidence="2" id="KW-1185">Reference proteome</keyword>
<organism evidence="1 2">
    <name type="scientific">Clunio marinus</name>
    <dbReference type="NCBI Taxonomy" id="568069"/>
    <lineage>
        <taxon>Eukaryota</taxon>
        <taxon>Metazoa</taxon>
        <taxon>Ecdysozoa</taxon>
        <taxon>Arthropoda</taxon>
        <taxon>Hexapoda</taxon>
        <taxon>Insecta</taxon>
        <taxon>Pterygota</taxon>
        <taxon>Neoptera</taxon>
        <taxon>Endopterygota</taxon>
        <taxon>Diptera</taxon>
        <taxon>Nematocera</taxon>
        <taxon>Chironomoidea</taxon>
        <taxon>Chironomidae</taxon>
        <taxon>Clunio</taxon>
    </lineage>
</organism>
<proteinExistence type="predicted"/>
<accession>A0A1J1HNU2</accession>